<feature type="domain" description="SnoaL-like" evidence="1">
    <location>
        <begin position="5"/>
        <end position="127"/>
    </location>
</feature>
<dbReference type="RefSeq" id="WP_379509745.1">
    <property type="nucleotide sequence ID" value="NZ_JBHRTQ010000007.1"/>
</dbReference>
<dbReference type="Gene3D" id="3.10.450.50">
    <property type="match status" value="1"/>
</dbReference>
<sequence length="143" mass="16026">MTLDELLAREAIRDCLARISQAGDAKDYATYVACFTPDGELTFGEATARTREGIRAQMERTLAARVARGATMVRHSVTSTVIRLAGPDRAEVHSYFHVYGVAGPDHFGEYVDQFARHEGEWRLARRRIGVDWVSPFSRHSRTG</sequence>
<dbReference type="EMBL" id="JBHRTQ010000007">
    <property type="protein sequence ID" value="MFC3174388.1"/>
    <property type="molecule type" value="Genomic_DNA"/>
</dbReference>
<dbReference type="Pfam" id="PF13577">
    <property type="entry name" value="SnoaL_4"/>
    <property type="match status" value="1"/>
</dbReference>
<gene>
    <name evidence="2" type="ORF">ACFOD9_08995</name>
</gene>
<dbReference type="InterPro" id="IPR032710">
    <property type="entry name" value="NTF2-like_dom_sf"/>
</dbReference>
<organism evidence="2 3">
    <name type="scientific">Novosphingobium bradum</name>
    <dbReference type="NCBI Taxonomy" id="1737444"/>
    <lineage>
        <taxon>Bacteria</taxon>
        <taxon>Pseudomonadati</taxon>
        <taxon>Pseudomonadota</taxon>
        <taxon>Alphaproteobacteria</taxon>
        <taxon>Sphingomonadales</taxon>
        <taxon>Sphingomonadaceae</taxon>
        <taxon>Novosphingobium</taxon>
    </lineage>
</organism>
<protein>
    <submittedName>
        <fullName evidence="2">Nuclear transport factor 2 family protein</fullName>
    </submittedName>
</protein>
<accession>A0ABV7ITW3</accession>
<evidence type="ECO:0000313" key="2">
    <source>
        <dbReference type="EMBL" id="MFC3174388.1"/>
    </source>
</evidence>
<dbReference type="InterPro" id="IPR037401">
    <property type="entry name" value="SnoaL-like"/>
</dbReference>
<dbReference type="Proteomes" id="UP001595604">
    <property type="component" value="Unassembled WGS sequence"/>
</dbReference>
<proteinExistence type="predicted"/>
<reference evidence="3" key="1">
    <citation type="journal article" date="2019" name="Int. J. Syst. Evol. Microbiol.">
        <title>The Global Catalogue of Microorganisms (GCM) 10K type strain sequencing project: providing services to taxonomists for standard genome sequencing and annotation.</title>
        <authorList>
            <consortium name="The Broad Institute Genomics Platform"/>
            <consortium name="The Broad Institute Genome Sequencing Center for Infectious Disease"/>
            <person name="Wu L."/>
            <person name="Ma J."/>
        </authorList>
    </citation>
    <scope>NUCLEOTIDE SEQUENCE [LARGE SCALE GENOMIC DNA]</scope>
    <source>
        <strain evidence="3">KCTC 42984</strain>
    </source>
</reference>
<name>A0ABV7ITW3_9SPHN</name>
<keyword evidence="3" id="KW-1185">Reference proteome</keyword>
<evidence type="ECO:0000313" key="3">
    <source>
        <dbReference type="Proteomes" id="UP001595604"/>
    </source>
</evidence>
<dbReference type="SUPFAM" id="SSF54427">
    <property type="entry name" value="NTF2-like"/>
    <property type="match status" value="1"/>
</dbReference>
<comment type="caution">
    <text evidence="2">The sequence shown here is derived from an EMBL/GenBank/DDBJ whole genome shotgun (WGS) entry which is preliminary data.</text>
</comment>
<evidence type="ECO:0000259" key="1">
    <source>
        <dbReference type="Pfam" id="PF13577"/>
    </source>
</evidence>